<dbReference type="EMBL" id="JAPTNG010000002">
    <property type="protein sequence ID" value="MCZ0829924.1"/>
    <property type="molecule type" value="Genomic_DNA"/>
</dbReference>
<feature type="domain" description="N-acetyltransferase" evidence="1">
    <location>
        <begin position="54"/>
        <end position="190"/>
    </location>
</feature>
<dbReference type="GO" id="GO:0016746">
    <property type="term" value="F:acyltransferase activity"/>
    <property type="evidence" value="ECO:0007669"/>
    <property type="project" value="UniProtKB-KW"/>
</dbReference>
<name>A0ABT4HSZ5_9BACL</name>
<dbReference type="EC" id="2.3.1.-" evidence="2"/>
<dbReference type="InterPro" id="IPR052523">
    <property type="entry name" value="Trichothecene_AcTrans"/>
</dbReference>
<accession>A0ABT4HSZ5</accession>
<dbReference type="Pfam" id="PF00583">
    <property type="entry name" value="Acetyltransf_1"/>
    <property type="match status" value="1"/>
</dbReference>
<dbReference type="PANTHER" id="PTHR42791:SF1">
    <property type="entry name" value="N-ACETYLTRANSFERASE DOMAIN-CONTAINING PROTEIN"/>
    <property type="match status" value="1"/>
</dbReference>
<evidence type="ECO:0000259" key="1">
    <source>
        <dbReference type="PROSITE" id="PS51186"/>
    </source>
</evidence>
<dbReference type="SUPFAM" id="SSF55729">
    <property type="entry name" value="Acyl-CoA N-acyltransferases (Nat)"/>
    <property type="match status" value="1"/>
</dbReference>
<protein>
    <submittedName>
        <fullName evidence="2">GNAT family N-acetyltransferase</fullName>
        <ecNumber evidence="2">2.3.1.-</ecNumber>
    </submittedName>
</protein>
<proteinExistence type="predicted"/>
<keyword evidence="2" id="KW-0012">Acyltransferase</keyword>
<dbReference type="InterPro" id="IPR016181">
    <property type="entry name" value="Acyl_CoA_acyltransferase"/>
</dbReference>
<dbReference type="PROSITE" id="PS51186">
    <property type="entry name" value="GNAT"/>
    <property type="match status" value="1"/>
</dbReference>
<evidence type="ECO:0000313" key="2">
    <source>
        <dbReference type="EMBL" id="MCZ0829924.1"/>
    </source>
</evidence>
<comment type="caution">
    <text evidence="2">The sequence shown here is derived from an EMBL/GenBank/DDBJ whole genome shotgun (WGS) entry which is preliminary data.</text>
</comment>
<reference evidence="2" key="1">
    <citation type="submission" date="2022-09" db="EMBL/GenBank/DDBJ databases">
        <title>Genome analysis and characterization of larvicidal activity of Brevibacillus strains.</title>
        <authorList>
            <person name="Patrusheva E.V."/>
            <person name="Izotova A.O."/>
            <person name="Toshchakov S.V."/>
            <person name="Sineoky S.P."/>
        </authorList>
    </citation>
    <scope>NUCLEOTIDE SEQUENCE</scope>
    <source>
        <strain evidence="2">VKPM_B-13244</strain>
    </source>
</reference>
<organism evidence="2 3">
    <name type="scientific">Brevibacillus halotolerans</name>
    <dbReference type="NCBI Taxonomy" id="1507437"/>
    <lineage>
        <taxon>Bacteria</taxon>
        <taxon>Bacillati</taxon>
        <taxon>Bacillota</taxon>
        <taxon>Bacilli</taxon>
        <taxon>Bacillales</taxon>
        <taxon>Paenibacillaceae</taxon>
        <taxon>Brevibacillus</taxon>
    </lineage>
</organism>
<keyword evidence="3" id="KW-1185">Reference proteome</keyword>
<dbReference type="Gene3D" id="3.40.630.30">
    <property type="match status" value="1"/>
</dbReference>
<dbReference type="InterPro" id="IPR000182">
    <property type="entry name" value="GNAT_dom"/>
</dbReference>
<gene>
    <name evidence="2" type="ORF">O0535_03815</name>
</gene>
<dbReference type="Proteomes" id="UP001067708">
    <property type="component" value="Unassembled WGS sequence"/>
</dbReference>
<keyword evidence="2" id="KW-0808">Transferase</keyword>
<dbReference type="RefSeq" id="WP_258416532.1">
    <property type="nucleotide sequence ID" value="NZ_JAPTNG010000002.1"/>
</dbReference>
<dbReference type="CDD" id="cd04301">
    <property type="entry name" value="NAT_SF"/>
    <property type="match status" value="1"/>
</dbReference>
<dbReference type="PANTHER" id="PTHR42791">
    <property type="entry name" value="GNAT FAMILY ACETYLTRANSFERASE"/>
    <property type="match status" value="1"/>
</dbReference>
<evidence type="ECO:0000313" key="3">
    <source>
        <dbReference type="Proteomes" id="UP001067708"/>
    </source>
</evidence>
<sequence>MAEGFMEDPLYQHILPDRSTRLKVLQIFFTNYVTMLYDYSDLYATSDRLEAVALVYRSEKAEALPAYRYMWDICRTIVKSLKASKYIGLRGFCRGLAILRCMSSAWLSVFEGRVYMHLDMLVVQPEFRGQGYVSKIMKPLLEECNQRNIVCTLETQNPHNIALYERYQFTTIEVIPLPKSQVEQYCMVYQ</sequence>